<evidence type="ECO:0000256" key="1">
    <source>
        <dbReference type="SAM" id="Phobius"/>
    </source>
</evidence>
<dbReference type="AlphaFoldDB" id="A0A2D0AI15"/>
<name>A0A2D0AI15_9FLAO</name>
<dbReference type="Pfam" id="PF03929">
    <property type="entry name" value="PepSY_TM"/>
    <property type="match status" value="1"/>
</dbReference>
<dbReference type="Proteomes" id="UP000198034">
    <property type="component" value="Unassembled WGS sequence"/>
</dbReference>
<keyword evidence="1" id="KW-0812">Transmembrane</keyword>
<evidence type="ECO:0008006" key="4">
    <source>
        <dbReference type="Google" id="ProtNLM"/>
    </source>
</evidence>
<feature type="transmembrane region" description="Helical" evidence="1">
    <location>
        <begin position="501"/>
        <end position="522"/>
    </location>
</feature>
<keyword evidence="1" id="KW-0472">Membrane</keyword>
<dbReference type="EMBL" id="MTCY01000003">
    <property type="protein sequence ID" value="OWP79461.1"/>
    <property type="molecule type" value="Genomic_DNA"/>
</dbReference>
<protein>
    <recommendedName>
        <fullName evidence="4">PepSY domain-containing protein</fullName>
    </recommendedName>
</protein>
<feature type="transmembrane region" description="Helical" evidence="1">
    <location>
        <begin position="21"/>
        <end position="42"/>
    </location>
</feature>
<feature type="transmembrane region" description="Helical" evidence="1">
    <location>
        <begin position="222"/>
        <end position="245"/>
    </location>
</feature>
<gene>
    <name evidence="2" type="ORF">BWK62_01840</name>
</gene>
<dbReference type="InterPro" id="IPR005625">
    <property type="entry name" value="PepSY-ass_TM"/>
</dbReference>
<evidence type="ECO:0000313" key="3">
    <source>
        <dbReference type="Proteomes" id="UP000198034"/>
    </source>
</evidence>
<sequence>MSKKTIPQKIKKKVKQRIYKWHKLLAYVTFIPVILWCLSGIMHPLMAHFFKPEIKNEFINTKVINTSKIKISLQEILQKEKIQKIKNFRFIEMNNIWYYQIKMINNSLVYFNTCNGQKLNNGDEEYAQYLAKYFLDDYQSKIVKIDYLTQFDHQYKYVNRYLPVYKISFDRTDRMQVYVETASSKLATFNPLSRQTFIWFFDTFHNWSFIDAITVDEVRITIMAILLGLIILSALSGIFIYGFFWNIFNKVQISTENKIRIHHRKLGLWFSILTIGFAFSGALHLIKKWNAKPIQDMVYQPVLNINQIKITPVQIAIDKNKFQNISLIKFQDTVYYRCELKVKTKPNTEIDSKEKKWKKRPASIPDIIYINAQSNTIAENLDVQYAEFLAHYFEGLSFQTNNNCCEGEISAVSKCSIDQAQLLETKILSDFDNQEYGFVNKRLPVVKLAYDTPEKTTYFIETGTSRVASVIQKADRLEGYSFAFFHKFLWMDWAGKPIRDLVMTLAAIALCLLTLLGFNLIIKK</sequence>
<comment type="caution">
    <text evidence="2">The sequence shown here is derived from an EMBL/GenBank/DDBJ whole genome shotgun (WGS) entry which is preliminary data.</text>
</comment>
<reference evidence="2 3" key="1">
    <citation type="journal article" date="2017" name="Infect. Genet. Evol.">
        <title>Comparative genome analysis of fish pathogen Flavobacterium columnare reveals extensive sequence diversity within the species.</title>
        <authorList>
            <person name="Kayansamruaj P."/>
            <person name="Dong H.T."/>
            <person name="Hirono I."/>
            <person name="Kondo H."/>
            <person name="Senapin S."/>
            <person name="Rodkhum C."/>
        </authorList>
    </citation>
    <scope>NUCLEOTIDE SEQUENCE [LARGE SCALE GENOMIC DNA]</scope>
    <source>
        <strain evidence="2 3">1214</strain>
    </source>
</reference>
<feature type="transmembrane region" description="Helical" evidence="1">
    <location>
        <begin position="266"/>
        <end position="286"/>
    </location>
</feature>
<organism evidence="2 3">
    <name type="scientific">Flavobacterium columnare</name>
    <dbReference type="NCBI Taxonomy" id="996"/>
    <lineage>
        <taxon>Bacteria</taxon>
        <taxon>Pseudomonadati</taxon>
        <taxon>Bacteroidota</taxon>
        <taxon>Flavobacteriia</taxon>
        <taxon>Flavobacteriales</taxon>
        <taxon>Flavobacteriaceae</taxon>
        <taxon>Flavobacterium</taxon>
    </lineage>
</organism>
<evidence type="ECO:0000313" key="2">
    <source>
        <dbReference type="EMBL" id="OWP79461.1"/>
    </source>
</evidence>
<keyword evidence="1" id="KW-1133">Transmembrane helix</keyword>
<accession>A0A2D0AI15</accession>
<proteinExistence type="predicted"/>